<dbReference type="EMBL" id="JAAIUW010000004">
    <property type="protein sequence ID" value="KAF7834424.1"/>
    <property type="molecule type" value="Genomic_DNA"/>
</dbReference>
<dbReference type="AlphaFoldDB" id="A0A834WY73"/>
<reference evidence="1" key="1">
    <citation type="submission" date="2020-09" db="EMBL/GenBank/DDBJ databases">
        <title>Genome-Enabled Discovery of Anthraquinone Biosynthesis in Senna tora.</title>
        <authorList>
            <person name="Kang S.-H."/>
            <person name="Pandey R.P."/>
            <person name="Lee C.-M."/>
            <person name="Sim J.-S."/>
            <person name="Jeong J.-T."/>
            <person name="Choi B.-S."/>
            <person name="Jung M."/>
            <person name="Ginzburg D."/>
            <person name="Zhao K."/>
            <person name="Won S.Y."/>
            <person name="Oh T.-J."/>
            <person name="Yu Y."/>
            <person name="Kim N.-H."/>
            <person name="Lee O.R."/>
            <person name="Lee T.-H."/>
            <person name="Bashyal P."/>
            <person name="Kim T.-S."/>
            <person name="Lee W.-H."/>
            <person name="Kawkins C."/>
            <person name="Kim C.-K."/>
            <person name="Kim J.S."/>
            <person name="Ahn B.O."/>
            <person name="Rhee S.Y."/>
            <person name="Sohng J.K."/>
        </authorList>
    </citation>
    <scope>NUCLEOTIDE SEQUENCE</scope>
    <source>
        <tissue evidence="1">Leaf</tissue>
    </source>
</reference>
<name>A0A834WY73_9FABA</name>
<protein>
    <submittedName>
        <fullName evidence="1">Rab escort protein 1</fullName>
    </submittedName>
</protein>
<dbReference type="OrthoDB" id="1719622at2759"/>
<sequence>MSGRMLGGYRNLISGYMSSTKALAMDRVDQKEYYDINNFVTSKRVLPHLLAEPEVPQESNIDHDCSTEVDTIHNANLSLEVGMEWVKIKIRQWAKAVASNNDKNADLRLKEIALLMDHHIMAAKSFT</sequence>
<gene>
    <name evidence="1" type="ORF">G2W53_009283</name>
</gene>
<proteinExistence type="predicted"/>
<comment type="caution">
    <text evidence="1">The sequence shown here is derived from an EMBL/GenBank/DDBJ whole genome shotgun (WGS) entry which is preliminary data.</text>
</comment>
<evidence type="ECO:0000313" key="1">
    <source>
        <dbReference type="EMBL" id="KAF7834424.1"/>
    </source>
</evidence>
<evidence type="ECO:0000313" key="2">
    <source>
        <dbReference type="Proteomes" id="UP000634136"/>
    </source>
</evidence>
<accession>A0A834WY73</accession>
<dbReference type="Proteomes" id="UP000634136">
    <property type="component" value="Unassembled WGS sequence"/>
</dbReference>
<keyword evidence="2" id="KW-1185">Reference proteome</keyword>
<organism evidence="1 2">
    <name type="scientific">Senna tora</name>
    <dbReference type="NCBI Taxonomy" id="362788"/>
    <lineage>
        <taxon>Eukaryota</taxon>
        <taxon>Viridiplantae</taxon>
        <taxon>Streptophyta</taxon>
        <taxon>Embryophyta</taxon>
        <taxon>Tracheophyta</taxon>
        <taxon>Spermatophyta</taxon>
        <taxon>Magnoliopsida</taxon>
        <taxon>eudicotyledons</taxon>
        <taxon>Gunneridae</taxon>
        <taxon>Pentapetalae</taxon>
        <taxon>rosids</taxon>
        <taxon>fabids</taxon>
        <taxon>Fabales</taxon>
        <taxon>Fabaceae</taxon>
        <taxon>Caesalpinioideae</taxon>
        <taxon>Cassia clade</taxon>
        <taxon>Senna</taxon>
    </lineage>
</organism>